<keyword evidence="4" id="KW-1185">Reference proteome</keyword>
<evidence type="ECO:0000256" key="1">
    <source>
        <dbReference type="RuleBase" id="RU000411"/>
    </source>
</evidence>
<protein>
    <submittedName>
        <fullName evidence="3">Serpin family protein</fullName>
    </submittedName>
</protein>
<reference evidence="4" key="1">
    <citation type="journal article" date="2019" name="Int. J. Syst. Evol. Microbiol.">
        <title>The Global Catalogue of Microorganisms (GCM) 10K type strain sequencing project: providing services to taxonomists for standard genome sequencing and annotation.</title>
        <authorList>
            <consortium name="The Broad Institute Genomics Platform"/>
            <consortium name="The Broad Institute Genome Sequencing Center for Infectious Disease"/>
            <person name="Wu L."/>
            <person name="Ma J."/>
        </authorList>
    </citation>
    <scope>NUCLEOTIDE SEQUENCE [LARGE SCALE GENOMIC DNA]</scope>
    <source>
        <strain evidence="4">JCM 3369</strain>
    </source>
</reference>
<dbReference type="Gene3D" id="3.30.497.10">
    <property type="entry name" value="Antithrombin, subunit I, domain 2"/>
    <property type="match status" value="1"/>
</dbReference>
<dbReference type="CDD" id="cd19588">
    <property type="entry name" value="serpin_miropin-like"/>
    <property type="match status" value="1"/>
</dbReference>
<dbReference type="PANTHER" id="PTHR11461:SF211">
    <property type="entry name" value="GH10112P-RELATED"/>
    <property type="match status" value="1"/>
</dbReference>
<dbReference type="RefSeq" id="WP_164471386.1">
    <property type="nucleotide sequence ID" value="NZ_CP033325.1"/>
</dbReference>
<dbReference type="InterPro" id="IPR000215">
    <property type="entry name" value="Serpin_fam"/>
</dbReference>
<evidence type="ECO:0000259" key="2">
    <source>
        <dbReference type="SMART" id="SM00093"/>
    </source>
</evidence>
<comment type="caution">
    <text evidence="3">The sequence shown here is derived from an EMBL/GenBank/DDBJ whole genome shotgun (WGS) entry which is preliminary data.</text>
</comment>
<organism evidence="3 4">
    <name type="scientific">Georgenia faecalis</name>
    <dbReference type="NCBI Taxonomy" id="2483799"/>
    <lineage>
        <taxon>Bacteria</taxon>
        <taxon>Bacillati</taxon>
        <taxon>Actinomycetota</taxon>
        <taxon>Actinomycetes</taxon>
        <taxon>Micrococcales</taxon>
        <taxon>Bogoriellaceae</taxon>
        <taxon>Georgenia</taxon>
    </lineage>
</organism>
<gene>
    <name evidence="3" type="ORF">ACFO3F_06570</name>
</gene>
<dbReference type="SUPFAM" id="SSF56574">
    <property type="entry name" value="Serpins"/>
    <property type="match status" value="1"/>
</dbReference>
<dbReference type="SMART" id="SM00093">
    <property type="entry name" value="SERPIN"/>
    <property type="match status" value="1"/>
</dbReference>
<dbReference type="InterPro" id="IPR042178">
    <property type="entry name" value="Serpin_sf_1"/>
</dbReference>
<dbReference type="InterPro" id="IPR036186">
    <property type="entry name" value="Serpin_sf"/>
</dbReference>
<dbReference type="Gene3D" id="2.30.39.10">
    <property type="entry name" value="Alpha-1-antitrypsin, domain 1"/>
    <property type="match status" value="1"/>
</dbReference>
<dbReference type="InterPro" id="IPR042185">
    <property type="entry name" value="Serpin_sf_2"/>
</dbReference>
<accession>A0ABV9D9K1</accession>
<dbReference type="PANTHER" id="PTHR11461">
    <property type="entry name" value="SERINE PROTEASE INHIBITOR, SERPIN"/>
    <property type="match status" value="1"/>
</dbReference>
<dbReference type="Pfam" id="PF00079">
    <property type="entry name" value="Serpin"/>
    <property type="match status" value="1"/>
</dbReference>
<name>A0ABV9D9K1_9MICO</name>
<proteinExistence type="inferred from homology"/>
<dbReference type="Proteomes" id="UP001595955">
    <property type="component" value="Unassembled WGS sequence"/>
</dbReference>
<comment type="similarity">
    <text evidence="1">Belongs to the serpin family.</text>
</comment>
<evidence type="ECO:0000313" key="4">
    <source>
        <dbReference type="Proteomes" id="UP001595955"/>
    </source>
</evidence>
<dbReference type="InterPro" id="IPR023796">
    <property type="entry name" value="Serpin_dom"/>
</dbReference>
<sequence>MNDGPGDALDADLGLPLSAEDAAIAADGVNAFGFDLHTAVAEDVENTVTSPLSASVLLAMVAAGAGGDTAEEMTDLLRLDGPQDTRNAALLAGLADTDDVTLEVANSLWADEGYPFEDDYMSFVEDAYGATLDDLDLGSQDSADTIDEWVDARTNELIDEIAADLHLPDPQAVLVLLNTVYFLGTWTTTFAEADTRDTPFTLASGEEVAVPTMHRTAAEVETSAGEGFQMLRLPYGEDGRFGMELMVPDEGVALDDLLDDLDAETWRDAVESLQTETLSEIALPRFELEWDAELTDVLQALGMESAFGGGDFTPMSPANPFLDTVVQKTYIRVDEEGTEAAAVTGGVMTESAGPPPFLVDRPFAFTVSDRETGAVLFLGSVHDPRG</sequence>
<dbReference type="EMBL" id="JBHSGF010000004">
    <property type="protein sequence ID" value="MFC4554904.1"/>
    <property type="molecule type" value="Genomic_DNA"/>
</dbReference>
<evidence type="ECO:0000313" key="3">
    <source>
        <dbReference type="EMBL" id="MFC4554904.1"/>
    </source>
</evidence>
<feature type="domain" description="Serpin" evidence="2">
    <location>
        <begin position="34"/>
        <end position="384"/>
    </location>
</feature>